<evidence type="ECO:0000256" key="2">
    <source>
        <dbReference type="ARBA" id="ARBA00022741"/>
    </source>
</evidence>
<gene>
    <name evidence="9" type="ORF">L596_009632</name>
</gene>
<feature type="binding site" evidence="6">
    <location>
        <position position="96"/>
    </location>
    <ligand>
        <name>ATP</name>
        <dbReference type="ChEBI" id="CHEBI:30616"/>
    </ligand>
</feature>
<evidence type="ECO:0000313" key="9">
    <source>
        <dbReference type="EMBL" id="TKR95466.1"/>
    </source>
</evidence>
<dbReference type="GO" id="GO:0110031">
    <property type="term" value="P:negative regulation of G2/MI transition of meiotic cell cycle"/>
    <property type="evidence" value="ECO:0007669"/>
    <property type="project" value="TreeGrafter"/>
</dbReference>
<dbReference type="GO" id="GO:0005737">
    <property type="term" value="C:cytoplasm"/>
    <property type="evidence" value="ECO:0007669"/>
    <property type="project" value="TreeGrafter"/>
</dbReference>
<dbReference type="Proteomes" id="UP000298663">
    <property type="component" value="Unassembled WGS sequence"/>
</dbReference>
<dbReference type="PROSITE" id="PS00108">
    <property type="entry name" value="PROTEIN_KINASE_ST"/>
    <property type="match status" value="1"/>
</dbReference>
<dbReference type="AlphaFoldDB" id="A0A4U5PGF1"/>
<feature type="domain" description="Protein kinase" evidence="8">
    <location>
        <begin position="67"/>
        <end position="364"/>
    </location>
</feature>
<protein>
    <recommendedName>
        <fullName evidence="8">Protein kinase domain-containing protein</fullName>
    </recommendedName>
</protein>
<dbReference type="STRING" id="34508.A0A4U5PGF1"/>
<keyword evidence="7" id="KW-0723">Serine/threonine-protein kinase</keyword>
<evidence type="ECO:0000256" key="4">
    <source>
        <dbReference type="ARBA" id="ARBA00022840"/>
    </source>
</evidence>
<keyword evidence="4 6" id="KW-0067">ATP-binding</keyword>
<keyword evidence="2 6" id="KW-0547">Nucleotide-binding</keyword>
<dbReference type="InterPro" id="IPR011009">
    <property type="entry name" value="Kinase-like_dom_sf"/>
</dbReference>
<dbReference type="PANTHER" id="PTHR11042">
    <property type="entry name" value="EUKARYOTIC TRANSLATION INITIATION FACTOR 2-ALPHA KINASE EIF2-ALPHA KINASE -RELATED"/>
    <property type="match status" value="1"/>
</dbReference>
<reference evidence="9 10" key="2">
    <citation type="journal article" date="2019" name="G3 (Bethesda)">
        <title>Hybrid Assembly of the Genome of the Entomopathogenic Nematode Steinernema carpocapsae Identifies the X-Chromosome.</title>
        <authorList>
            <person name="Serra L."/>
            <person name="Macchietto M."/>
            <person name="Macias-Munoz A."/>
            <person name="McGill C.J."/>
            <person name="Rodriguez I.M."/>
            <person name="Rodriguez B."/>
            <person name="Murad R."/>
            <person name="Mortazavi A."/>
        </authorList>
    </citation>
    <scope>NUCLEOTIDE SEQUENCE [LARGE SCALE GENOMIC DNA]</scope>
    <source>
        <strain evidence="9 10">ALL</strain>
    </source>
</reference>
<evidence type="ECO:0000313" key="10">
    <source>
        <dbReference type="Proteomes" id="UP000298663"/>
    </source>
</evidence>
<keyword evidence="1" id="KW-0808">Transferase</keyword>
<dbReference type="InterPro" id="IPR008271">
    <property type="entry name" value="Ser/Thr_kinase_AS"/>
</dbReference>
<dbReference type="SMART" id="SM00220">
    <property type="entry name" value="S_TKc"/>
    <property type="match status" value="1"/>
</dbReference>
<dbReference type="EMBL" id="AZBU02000002">
    <property type="protein sequence ID" value="TKR95466.1"/>
    <property type="molecule type" value="Genomic_DNA"/>
</dbReference>
<dbReference type="Pfam" id="PF00069">
    <property type="entry name" value="Pkinase"/>
    <property type="match status" value="1"/>
</dbReference>
<keyword evidence="10" id="KW-1185">Reference proteome</keyword>
<dbReference type="Gene3D" id="3.30.200.20">
    <property type="entry name" value="Phosphorylase Kinase, domain 1"/>
    <property type="match status" value="1"/>
</dbReference>
<dbReference type="Gene3D" id="1.10.510.10">
    <property type="entry name" value="Transferase(Phosphotransferase) domain 1"/>
    <property type="match status" value="1"/>
</dbReference>
<dbReference type="InterPro" id="IPR000719">
    <property type="entry name" value="Prot_kinase_dom"/>
</dbReference>
<dbReference type="SUPFAM" id="SSF56112">
    <property type="entry name" value="Protein kinase-like (PK-like)"/>
    <property type="match status" value="1"/>
</dbReference>
<dbReference type="PROSITE" id="PS50011">
    <property type="entry name" value="PROTEIN_KINASE_DOM"/>
    <property type="match status" value="1"/>
</dbReference>
<accession>A0A4U5PGF1</accession>
<dbReference type="OrthoDB" id="5337378at2759"/>
<dbReference type="GO" id="GO:0005524">
    <property type="term" value="F:ATP binding"/>
    <property type="evidence" value="ECO:0007669"/>
    <property type="project" value="UniProtKB-UniRule"/>
</dbReference>
<proteinExistence type="inferred from homology"/>
<dbReference type="PROSITE" id="PS00107">
    <property type="entry name" value="PROTEIN_KINASE_ATP"/>
    <property type="match status" value="1"/>
</dbReference>
<sequence>MTLSSTIVRSSTVLKRRISATPAAPVTEPVRKISRRCESNLRFIADVSPRTKKFQAPGHDSFLHQRFIADSVVGRGDFGKVVKAASRGSGSTSAVKIVKIQKLSIVEETLKEAHILKDLPKHQNVLGFLSAWVESCQLFVQTELCASNLLEFSKSKHFESEVVISYSILDLVTGVAHLHSNGILHVDLKPENVFVDSRGFLKIGDFGLALKIEDAFKAKEVDGDGRYAPVDLLNGHPTTKTDVFSLALMILELQTRIPIKKIREEDSAPFKATLDKLPGIFKPLVEPGLNEDPEERPETMDMRGIAKDIAESYGDRPAIEWKPVESEVSRAVSHFMTPMVESEPRSRLPVGRRLNVRRLDLCHF</sequence>
<evidence type="ECO:0000256" key="6">
    <source>
        <dbReference type="PROSITE-ProRule" id="PRU10141"/>
    </source>
</evidence>
<evidence type="ECO:0000259" key="8">
    <source>
        <dbReference type="PROSITE" id="PS50011"/>
    </source>
</evidence>
<dbReference type="InterPro" id="IPR017441">
    <property type="entry name" value="Protein_kinase_ATP_BS"/>
</dbReference>
<evidence type="ECO:0000256" key="7">
    <source>
        <dbReference type="RuleBase" id="RU000304"/>
    </source>
</evidence>
<comment type="similarity">
    <text evidence="5">Belongs to the protein kinase superfamily. Ser/Thr protein kinase family. GCN2 subfamily.</text>
</comment>
<evidence type="ECO:0000256" key="3">
    <source>
        <dbReference type="ARBA" id="ARBA00022777"/>
    </source>
</evidence>
<keyword evidence="3" id="KW-0418">Kinase</keyword>
<organism evidence="9 10">
    <name type="scientific">Steinernema carpocapsae</name>
    <name type="common">Entomopathogenic nematode</name>
    <dbReference type="NCBI Taxonomy" id="34508"/>
    <lineage>
        <taxon>Eukaryota</taxon>
        <taxon>Metazoa</taxon>
        <taxon>Ecdysozoa</taxon>
        <taxon>Nematoda</taxon>
        <taxon>Chromadorea</taxon>
        <taxon>Rhabditida</taxon>
        <taxon>Tylenchina</taxon>
        <taxon>Panagrolaimomorpha</taxon>
        <taxon>Strongyloidoidea</taxon>
        <taxon>Steinernematidae</taxon>
        <taxon>Steinernema</taxon>
    </lineage>
</organism>
<comment type="caution">
    <text evidence="9">The sequence shown here is derived from an EMBL/GenBank/DDBJ whole genome shotgun (WGS) entry which is preliminary data.</text>
</comment>
<evidence type="ECO:0000256" key="5">
    <source>
        <dbReference type="ARBA" id="ARBA00037982"/>
    </source>
</evidence>
<dbReference type="GO" id="GO:0004674">
    <property type="term" value="F:protein serine/threonine kinase activity"/>
    <property type="evidence" value="ECO:0007669"/>
    <property type="project" value="UniProtKB-KW"/>
</dbReference>
<evidence type="ECO:0000256" key="1">
    <source>
        <dbReference type="ARBA" id="ARBA00022679"/>
    </source>
</evidence>
<reference evidence="9 10" key="1">
    <citation type="journal article" date="2015" name="Genome Biol.">
        <title>Comparative genomics of Steinernema reveals deeply conserved gene regulatory networks.</title>
        <authorList>
            <person name="Dillman A.R."/>
            <person name="Macchietto M."/>
            <person name="Porter C.F."/>
            <person name="Rogers A."/>
            <person name="Williams B."/>
            <person name="Antoshechkin I."/>
            <person name="Lee M.M."/>
            <person name="Goodwin Z."/>
            <person name="Lu X."/>
            <person name="Lewis E.E."/>
            <person name="Goodrich-Blair H."/>
            <person name="Stock S.P."/>
            <person name="Adams B.J."/>
            <person name="Sternberg P.W."/>
            <person name="Mortazavi A."/>
        </authorList>
    </citation>
    <scope>NUCLEOTIDE SEQUENCE [LARGE SCALE GENOMIC DNA]</scope>
    <source>
        <strain evidence="9 10">ALL</strain>
    </source>
</reference>
<name>A0A4U5PGF1_STECR</name>
<dbReference type="GO" id="GO:0005634">
    <property type="term" value="C:nucleus"/>
    <property type="evidence" value="ECO:0007669"/>
    <property type="project" value="TreeGrafter"/>
</dbReference>
<dbReference type="PANTHER" id="PTHR11042:SF190">
    <property type="entry name" value="MITOSIS INHIBITOR PROTEIN KINASE MIK1"/>
    <property type="match status" value="1"/>
</dbReference>
<dbReference type="InterPro" id="IPR050339">
    <property type="entry name" value="CC_SR_Kinase"/>
</dbReference>